<feature type="domain" description="Kinesin motor" evidence="7">
    <location>
        <begin position="470"/>
        <end position="798"/>
    </location>
</feature>
<dbReference type="PANTHER" id="PTHR47972:SF28">
    <property type="entry name" value="KINESIN-LIKE PROTEIN KLP-3"/>
    <property type="match status" value="1"/>
</dbReference>
<dbReference type="FunFam" id="3.40.850.10:FF:000111">
    <property type="entry name" value="p-loop nucleoside triphosphate hydrolase superfamily protein with CH (Calponin Homology) domain"/>
    <property type="match status" value="1"/>
</dbReference>
<dbReference type="FunFam" id="3.40.850.10:FF:000178">
    <property type="entry name" value="Kinesin-related protein3"/>
    <property type="match status" value="1"/>
</dbReference>
<dbReference type="InterPro" id="IPR001715">
    <property type="entry name" value="CH_dom"/>
</dbReference>
<dbReference type="Pfam" id="PF00307">
    <property type="entry name" value="CH"/>
    <property type="match status" value="1"/>
</dbReference>
<dbReference type="PRINTS" id="PR00380">
    <property type="entry name" value="KINESINHEAVY"/>
</dbReference>
<feature type="compositionally biased region" description="Polar residues" evidence="5">
    <location>
        <begin position="988"/>
        <end position="1003"/>
    </location>
</feature>
<dbReference type="EMBL" id="CM035431">
    <property type="protein sequence ID" value="KAH7296835.1"/>
    <property type="molecule type" value="Genomic_DNA"/>
</dbReference>
<dbReference type="AlphaFoldDB" id="A0A8T2RML6"/>
<feature type="domain" description="Calponin-homology (CH)" evidence="6">
    <location>
        <begin position="69"/>
        <end position="192"/>
    </location>
</feature>
<keyword evidence="3 4" id="KW-0505">Motor protein</keyword>
<dbReference type="SUPFAM" id="SSF52540">
    <property type="entry name" value="P-loop containing nucleoside triphosphate hydrolases"/>
    <property type="match status" value="1"/>
</dbReference>
<dbReference type="OrthoDB" id="3176171at2759"/>
<keyword evidence="4" id="KW-0067">ATP-binding</keyword>
<dbReference type="Pfam" id="PF00225">
    <property type="entry name" value="Kinesin"/>
    <property type="match status" value="1"/>
</dbReference>
<reference evidence="8" key="1">
    <citation type="submission" date="2021-08" db="EMBL/GenBank/DDBJ databases">
        <title>WGS assembly of Ceratopteris richardii.</title>
        <authorList>
            <person name="Marchant D.B."/>
            <person name="Chen G."/>
            <person name="Jenkins J."/>
            <person name="Shu S."/>
            <person name="Leebens-Mack J."/>
            <person name="Grimwood J."/>
            <person name="Schmutz J."/>
            <person name="Soltis P."/>
            <person name="Soltis D."/>
            <person name="Chen Z.-H."/>
        </authorList>
    </citation>
    <scope>NUCLEOTIDE SEQUENCE</scope>
    <source>
        <strain evidence="8">Whitten #5841</strain>
        <tissue evidence="8">Leaf</tissue>
    </source>
</reference>
<evidence type="ECO:0000259" key="6">
    <source>
        <dbReference type="PROSITE" id="PS50021"/>
    </source>
</evidence>
<feature type="region of interest" description="Disordered" evidence="5">
    <location>
        <begin position="963"/>
        <end position="1033"/>
    </location>
</feature>
<dbReference type="InterPro" id="IPR036872">
    <property type="entry name" value="CH_dom_sf"/>
</dbReference>
<dbReference type="PROSITE" id="PS50067">
    <property type="entry name" value="KINESIN_MOTOR_2"/>
    <property type="match status" value="1"/>
</dbReference>
<protein>
    <submittedName>
        <fullName evidence="8">Uncharacterized protein</fullName>
    </submittedName>
</protein>
<evidence type="ECO:0000256" key="1">
    <source>
        <dbReference type="ARBA" id="ARBA00010899"/>
    </source>
</evidence>
<dbReference type="InterPro" id="IPR027640">
    <property type="entry name" value="Kinesin-like_fam"/>
</dbReference>
<feature type="compositionally biased region" description="Polar residues" evidence="5">
    <location>
        <begin position="963"/>
        <end position="978"/>
    </location>
</feature>
<keyword evidence="4" id="KW-0547">Nucleotide-binding</keyword>
<evidence type="ECO:0000256" key="2">
    <source>
        <dbReference type="ARBA" id="ARBA00022528"/>
    </source>
</evidence>
<organism evidence="8 9">
    <name type="scientific">Ceratopteris richardii</name>
    <name type="common">Triangle waterfern</name>
    <dbReference type="NCBI Taxonomy" id="49495"/>
    <lineage>
        <taxon>Eukaryota</taxon>
        <taxon>Viridiplantae</taxon>
        <taxon>Streptophyta</taxon>
        <taxon>Embryophyta</taxon>
        <taxon>Tracheophyta</taxon>
        <taxon>Polypodiopsida</taxon>
        <taxon>Polypodiidae</taxon>
        <taxon>Polypodiales</taxon>
        <taxon>Pteridineae</taxon>
        <taxon>Pteridaceae</taxon>
        <taxon>Parkerioideae</taxon>
        <taxon>Ceratopteris</taxon>
    </lineage>
</organism>
<feature type="compositionally biased region" description="Basic and acidic residues" evidence="5">
    <location>
        <begin position="1"/>
        <end position="11"/>
    </location>
</feature>
<dbReference type="OMA" id="WSEELYN"/>
<feature type="region of interest" description="Disordered" evidence="5">
    <location>
        <begin position="1"/>
        <end position="27"/>
    </location>
</feature>
<sequence length="1214" mass="133748">MARTPEPEGPRLRSTSPFLSAMKIPQDQQTPRNAYFVADDNEAFMDYLSASSERLSDGHLAFRKANETAARRSLAASWLQKMVGPLELPSNPSEEELRLCLRNGLVLCNLMNKIHPGAVLKIVENPGLTSPPPQGAALSAYQYFENVRNFLVAVEELKLPSFQASDLEKGSLQSGSSAKVVDCILALKAYHEWQLKGGQGLWRFSGGAYKSPCSLKSLCRSSTAKSSDCNRSKTSNQIPRPRIVSGFDGPKSLFKDWNTIDGEEGETKEGINYCEDSGFTCSDVNAAWIQNVGRRFDDALSMKGLRPSELDSISSDSLLKLLVIALRGKRPEEVPMFVEIMLKKVIEEFEQRLARQQCSRPDIESSDSSIEDRVEEQSELQALQMELDRFRAVSKKQAQMLSMQQKELQGLKHILDITKLEVHNMRSECNKDMENLDSTVQHLAQAATKYHKVLAENRELYNQVQDLKGNIRVFCRVRPFHPDQIGNRSTIDYIGEDGSIVIANPLKVGKDQRKSFTFNRVFNPSAAQEEVFLDTQPLIRSVLDGFNVCIFAYGQTGSGKTHTMTGPNNPSPSDWGVNLRALNDLFHISQSRKDHMTYGIGVQMIEIYNEQVKDLLSTDGSNKRLEIRNNSQQNGLNVPDASMMSVNCTQDVLDLMSLGHKNRAVGSTALNERSSRSHSVLTVHVKGIDQVSGAILRGCLHLVDLAGSERVDKSEATGDRLKEAQHINKSLSALGDVIAALAQKNSHVPYRNSKLTQLLQGSLGGQAKTLMFVHISPDEESYSETLSTLKFAERVASVELGAAHSNKESGEIRDLKDQVAFLKDSLAKRDAEVERFQKELKHKPLEYTQERSKGRTTESPCPMHLHSQKIGLDAVQVLGKQRQPLEEVRNVEVRHSSANISHGPLKRLSSSGLNPVDFQYMGANTCNEDDVKRRANKEGKFISSSEQDSSYYIQCVNTSKIRNENSSEAETMSFMQTPQDRRGGGTETCGNSDCQNEATPTSRSSHDGGQASASFSCSGRKDTKGMTRIGTSTSSTASACSLDVTMSKIRQSHLKPSKQSDGISVKPCLRGLPTDESVSAASSPFTDEAEAWPKVVTGSLVFTHGAKNTRAKKGGENKRISMAKQSLNSLPKVEHGTPSLSAMEKHGRSRRLSLLNGSGSSPAPLSDVRKSVAKGTQSEAKPIAVSEEGTPVENNTEAMFSRHIPSAKASKRWM</sequence>
<name>A0A8T2RML6_CERRI</name>
<dbReference type="GO" id="GO:0005524">
    <property type="term" value="F:ATP binding"/>
    <property type="evidence" value="ECO:0007669"/>
    <property type="project" value="UniProtKB-UniRule"/>
</dbReference>
<dbReference type="EMBL" id="CM035431">
    <property type="protein sequence ID" value="KAH7296833.1"/>
    <property type="molecule type" value="Genomic_DNA"/>
</dbReference>
<evidence type="ECO:0000313" key="8">
    <source>
        <dbReference type="EMBL" id="KAH7296835.1"/>
    </source>
</evidence>
<comment type="similarity">
    <text evidence="1">Belongs to the TRAFAC class myosin-kinesin ATPase superfamily. Kinesin family. KIN-14 subfamily.</text>
</comment>
<evidence type="ECO:0000256" key="4">
    <source>
        <dbReference type="PROSITE-ProRule" id="PRU00283"/>
    </source>
</evidence>
<dbReference type="GO" id="GO:0003777">
    <property type="term" value="F:microtubule motor activity"/>
    <property type="evidence" value="ECO:0007669"/>
    <property type="project" value="InterPro"/>
</dbReference>
<keyword evidence="9" id="KW-1185">Reference proteome</keyword>
<comment type="caution">
    <text evidence="8">The sequence shown here is derived from an EMBL/GenBank/DDBJ whole genome shotgun (WGS) entry which is preliminary data.</text>
</comment>
<dbReference type="PROSITE" id="PS50021">
    <property type="entry name" value="CH"/>
    <property type="match status" value="1"/>
</dbReference>
<dbReference type="InterPro" id="IPR036961">
    <property type="entry name" value="Kinesin_motor_dom_sf"/>
</dbReference>
<accession>A0A8T2RML6</accession>
<dbReference type="SMART" id="SM00033">
    <property type="entry name" value="CH"/>
    <property type="match status" value="1"/>
</dbReference>
<feature type="region of interest" description="Disordered" evidence="5">
    <location>
        <begin position="1127"/>
        <end position="1214"/>
    </location>
</feature>
<evidence type="ECO:0000256" key="3">
    <source>
        <dbReference type="ARBA" id="ARBA00023175"/>
    </source>
</evidence>
<dbReference type="GO" id="GO:0015630">
    <property type="term" value="C:microtubule cytoskeleton"/>
    <property type="evidence" value="ECO:0007669"/>
    <property type="project" value="TreeGrafter"/>
</dbReference>
<dbReference type="SUPFAM" id="SSF47576">
    <property type="entry name" value="Calponin-homology domain, CH-domain"/>
    <property type="match status" value="1"/>
</dbReference>
<evidence type="ECO:0000259" key="7">
    <source>
        <dbReference type="PROSITE" id="PS50067"/>
    </source>
</evidence>
<dbReference type="InterPro" id="IPR001752">
    <property type="entry name" value="Kinesin_motor_dom"/>
</dbReference>
<dbReference type="InterPro" id="IPR027417">
    <property type="entry name" value="P-loop_NTPase"/>
</dbReference>
<dbReference type="GO" id="GO:0008017">
    <property type="term" value="F:microtubule binding"/>
    <property type="evidence" value="ECO:0007669"/>
    <property type="project" value="InterPro"/>
</dbReference>
<dbReference type="CDD" id="cd01366">
    <property type="entry name" value="KISc_C_terminal"/>
    <property type="match status" value="1"/>
</dbReference>
<dbReference type="SMART" id="SM00129">
    <property type="entry name" value="KISc"/>
    <property type="match status" value="1"/>
</dbReference>
<keyword evidence="2" id="KW-0150">Chloroplast</keyword>
<gene>
    <name evidence="8" type="ORF">KP509_26G041000</name>
</gene>
<dbReference type="Proteomes" id="UP000825935">
    <property type="component" value="Chromosome 26"/>
</dbReference>
<evidence type="ECO:0000313" key="9">
    <source>
        <dbReference type="Proteomes" id="UP000825935"/>
    </source>
</evidence>
<proteinExistence type="inferred from homology"/>
<feature type="binding site" evidence="4">
    <location>
        <begin position="554"/>
        <end position="561"/>
    </location>
    <ligand>
        <name>ATP</name>
        <dbReference type="ChEBI" id="CHEBI:30616"/>
    </ligand>
</feature>
<dbReference type="FunFam" id="1.10.418.10:FF:000073">
    <property type="entry name" value="Kinesin-like protein KIN-14L"/>
    <property type="match status" value="1"/>
</dbReference>
<dbReference type="CDD" id="cd21203">
    <property type="entry name" value="CH_AtKIN14-like"/>
    <property type="match status" value="1"/>
</dbReference>
<dbReference type="Gene3D" id="1.10.418.10">
    <property type="entry name" value="Calponin-like domain"/>
    <property type="match status" value="1"/>
</dbReference>
<dbReference type="Gene3D" id="3.40.850.10">
    <property type="entry name" value="Kinesin motor domain"/>
    <property type="match status" value="1"/>
</dbReference>
<dbReference type="GO" id="GO:0007018">
    <property type="term" value="P:microtubule-based movement"/>
    <property type="evidence" value="ECO:0007669"/>
    <property type="project" value="InterPro"/>
</dbReference>
<keyword evidence="2" id="KW-0934">Plastid</keyword>
<dbReference type="PANTHER" id="PTHR47972">
    <property type="entry name" value="KINESIN-LIKE PROTEIN KLP-3"/>
    <property type="match status" value="1"/>
</dbReference>
<feature type="compositionally biased region" description="Low complexity" evidence="5">
    <location>
        <begin position="1152"/>
        <end position="1161"/>
    </location>
</feature>
<evidence type="ECO:0000256" key="5">
    <source>
        <dbReference type="SAM" id="MobiDB-lite"/>
    </source>
</evidence>